<evidence type="ECO:0000313" key="3">
    <source>
        <dbReference type="EMBL" id="MBN3289013.1"/>
    </source>
</evidence>
<evidence type="ECO:0000259" key="2">
    <source>
        <dbReference type="PROSITE" id="PS50041"/>
    </source>
</evidence>
<evidence type="ECO:0000313" key="4">
    <source>
        <dbReference type="Proteomes" id="UP001166052"/>
    </source>
</evidence>
<comment type="caution">
    <text evidence="3">The sequence shown here is derived from an EMBL/GenBank/DDBJ whole genome shotgun (WGS) entry which is preliminary data.</text>
</comment>
<proteinExistence type="predicted"/>
<dbReference type="InterPro" id="IPR016186">
    <property type="entry name" value="C-type_lectin-like/link_sf"/>
</dbReference>
<organism evidence="3 4">
    <name type="scientific">Polypterus senegalus</name>
    <name type="common">Senegal bichir</name>
    <dbReference type="NCBI Taxonomy" id="55291"/>
    <lineage>
        <taxon>Eukaryota</taxon>
        <taxon>Metazoa</taxon>
        <taxon>Chordata</taxon>
        <taxon>Craniata</taxon>
        <taxon>Vertebrata</taxon>
        <taxon>Euteleostomi</taxon>
        <taxon>Actinopterygii</taxon>
        <taxon>Polypteriformes</taxon>
        <taxon>Polypteridae</taxon>
        <taxon>Polypterus</taxon>
    </lineage>
</organism>
<sequence>MHVAPKTMKKTTGCCNVSLSHFSATYATFSPFYSLQHNDSEVFNIIYSVHCDLTSPFLLQERVQEHIKTHSKHNYWIGMSRDDTRLDWHWVYGTPLHSISFSLDRSDPSLECSMIISYGLKTSRCATENKWICERSRTGSDTGPS</sequence>
<dbReference type="Gene3D" id="3.10.100.10">
    <property type="entry name" value="Mannose-Binding Protein A, subunit A"/>
    <property type="match status" value="1"/>
</dbReference>
<evidence type="ECO:0000256" key="1">
    <source>
        <dbReference type="ARBA" id="ARBA00022734"/>
    </source>
</evidence>
<keyword evidence="4" id="KW-1185">Reference proteome</keyword>
<dbReference type="Pfam" id="PF00059">
    <property type="entry name" value="Lectin_C"/>
    <property type="match status" value="1"/>
</dbReference>
<feature type="non-terminal residue" evidence="3">
    <location>
        <position position="145"/>
    </location>
</feature>
<dbReference type="PROSITE" id="PS50041">
    <property type="entry name" value="C_TYPE_LECTIN_2"/>
    <property type="match status" value="1"/>
</dbReference>
<gene>
    <name evidence="3" type="primary">Klrb1b_1</name>
    <name evidence="3" type="ORF">GTO92_0008428</name>
</gene>
<feature type="non-terminal residue" evidence="3">
    <location>
        <position position="1"/>
    </location>
</feature>
<dbReference type="SUPFAM" id="SSF56436">
    <property type="entry name" value="C-type lectin-like"/>
    <property type="match status" value="1"/>
</dbReference>
<name>A0ABS2YRB4_POLSE</name>
<keyword evidence="1" id="KW-0430">Lectin</keyword>
<dbReference type="InterPro" id="IPR051379">
    <property type="entry name" value="C-type_Lectin_Receptor_IMM"/>
</dbReference>
<dbReference type="InterPro" id="IPR016187">
    <property type="entry name" value="CTDL_fold"/>
</dbReference>
<dbReference type="PANTHER" id="PTHR46746:SF3">
    <property type="entry name" value="C-TYPE LECTIN DOMAIN-CONTAINING PROTEIN-RELATED"/>
    <property type="match status" value="1"/>
</dbReference>
<feature type="domain" description="C-type lectin" evidence="2">
    <location>
        <begin position="60"/>
        <end position="134"/>
    </location>
</feature>
<dbReference type="EMBL" id="JAAWVN010000479">
    <property type="protein sequence ID" value="MBN3289013.1"/>
    <property type="molecule type" value="Genomic_DNA"/>
</dbReference>
<reference evidence="3" key="1">
    <citation type="journal article" date="2021" name="Cell">
        <title>Tracing the genetic footprints of vertebrate landing in non-teleost ray-finned fishes.</title>
        <authorList>
            <person name="Bi X."/>
            <person name="Wang K."/>
            <person name="Yang L."/>
            <person name="Pan H."/>
            <person name="Jiang H."/>
            <person name="Wei Q."/>
            <person name="Fang M."/>
            <person name="Yu H."/>
            <person name="Zhu C."/>
            <person name="Cai Y."/>
            <person name="He Y."/>
            <person name="Gan X."/>
            <person name="Zeng H."/>
            <person name="Yu D."/>
            <person name="Zhu Y."/>
            <person name="Jiang H."/>
            <person name="Qiu Q."/>
            <person name="Yang H."/>
            <person name="Zhang Y.E."/>
            <person name="Wang W."/>
            <person name="Zhu M."/>
            <person name="He S."/>
            <person name="Zhang G."/>
        </authorList>
    </citation>
    <scope>NUCLEOTIDE SEQUENCE</scope>
    <source>
        <strain evidence="3">Bchr_001</strain>
    </source>
</reference>
<accession>A0ABS2YRB4</accession>
<dbReference type="PANTHER" id="PTHR46746">
    <property type="entry name" value="KILLER CELL LECTIN-LIKE RECEPTOR SUBFAMILY F MEMBER 2"/>
    <property type="match status" value="1"/>
</dbReference>
<dbReference type="InterPro" id="IPR001304">
    <property type="entry name" value="C-type_lectin-like"/>
</dbReference>
<protein>
    <submittedName>
        <fullName evidence="3">KRBBB protein</fullName>
    </submittedName>
</protein>
<dbReference type="Proteomes" id="UP001166052">
    <property type="component" value="Unassembled WGS sequence"/>
</dbReference>